<accession>A0A7T0FZR0</accession>
<reference evidence="1 2" key="1">
    <citation type="submission" date="2020-02" db="EMBL/GenBank/DDBJ databases">
        <title>Genomic and physiological characterization of two novel Nitrospinaceae genera.</title>
        <authorList>
            <person name="Mueller A.J."/>
            <person name="Jung M.-Y."/>
            <person name="Strachan C.R."/>
            <person name="Herbold C.W."/>
            <person name="Kirkegaard R.H."/>
            <person name="Daims H."/>
        </authorList>
    </citation>
    <scope>NUCLEOTIDE SEQUENCE [LARGE SCALE GENOMIC DNA]</scope>
    <source>
        <strain evidence="1">EB</strain>
    </source>
</reference>
<evidence type="ECO:0000313" key="1">
    <source>
        <dbReference type="EMBL" id="QPJ61470.1"/>
    </source>
</evidence>
<dbReference type="AlphaFoldDB" id="A0A7T0FZR0"/>
<name>A0A7T0FZR0_9BACT</name>
<dbReference type="KEGG" id="nli:G3M70_06040"/>
<proteinExistence type="predicted"/>
<sequence length="152" mass="16106">MPETTSRLNLTKPGTGNETWELDVERWADKLDESAAHYMVVPLAGEAINGEVFFNDFLFDVPVSLVGVSLFARQAPTGGAFSMDFLKNNIEQGKTVSINIGQTSGGGAVTGLTYDPLAATPEKMGLKVKGVGATLPGAEITVVIHFNVQPVP</sequence>
<organism evidence="1 2">
    <name type="scientific">Candidatus Nitronauta litoralis</name>
    <dbReference type="NCBI Taxonomy" id="2705533"/>
    <lineage>
        <taxon>Bacteria</taxon>
        <taxon>Pseudomonadati</taxon>
        <taxon>Nitrospinota/Tectimicrobiota group</taxon>
        <taxon>Nitrospinota</taxon>
        <taxon>Nitrospinia</taxon>
        <taxon>Nitrospinales</taxon>
        <taxon>Nitrospinaceae</taxon>
        <taxon>Candidatus Nitronauta</taxon>
    </lineage>
</organism>
<dbReference type="Proteomes" id="UP000594688">
    <property type="component" value="Chromosome"/>
</dbReference>
<evidence type="ECO:0008006" key="3">
    <source>
        <dbReference type="Google" id="ProtNLM"/>
    </source>
</evidence>
<protein>
    <recommendedName>
        <fullName evidence="3">Cohesin domain-containing protein</fullName>
    </recommendedName>
</protein>
<gene>
    <name evidence="1" type="ORF">G3M70_06040</name>
</gene>
<evidence type="ECO:0000313" key="2">
    <source>
        <dbReference type="Proteomes" id="UP000594688"/>
    </source>
</evidence>
<dbReference type="EMBL" id="CP048685">
    <property type="protein sequence ID" value="QPJ61470.1"/>
    <property type="molecule type" value="Genomic_DNA"/>
</dbReference>